<proteinExistence type="predicted"/>
<reference evidence="1" key="1">
    <citation type="journal article" date="2022" name="Mol. Ecol. Resour.">
        <title>The complete and closed genome of the facultative generalist Candidatus Endoriftia persephone from deep-sea hydrothermal vents.</title>
        <authorList>
            <person name="de Oliveira A.L."/>
            <person name="Srivastava A."/>
            <person name="Espada-Hinojosa S."/>
            <person name="Bright M."/>
        </authorList>
    </citation>
    <scope>NUCLEOTIDE SEQUENCE</scope>
    <source>
        <strain evidence="1">Tica-EPR-9o50.N</strain>
    </source>
</reference>
<dbReference type="Proteomes" id="UP001056649">
    <property type="component" value="Chromosome"/>
</dbReference>
<dbReference type="AlphaFoldDB" id="A0A9J6ZUP7"/>
<evidence type="ECO:0000313" key="2">
    <source>
        <dbReference type="Proteomes" id="UP001056649"/>
    </source>
</evidence>
<sequence>MNIIKSLMIGILLCIYQQPYANDLYKCPISIKNETTVYCVSTLQLLSSPGDYHNKLVRVTGFLNLEFEGNALYLHKEDYDQMILENSIWIDRSGIKQPYFNKEYAIIEGRYLAGKRGHFGMFSGAITEITRIQKSLSRTEIESMHSGK</sequence>
<dbReference type="KEGG" id="eps:L0Y14_09565"/>
<gene>
    <name evidence="1" type="ORF">L0Y14_09565</name>
</gene>
<accession>A0A9J6ZUP7</accession>
<keyword evidence="2" id="KW-1185">Reference proteome</keyword>
<dbReference type="EMBL" id="CP090569">
    <property type="protein sequence ID" value="USF86392.1"/>
    <property type="molecule type" value="Genomic_DNA"/>
</dbReference>
<name>A0A9J6ZUP7_9GAMM</name>
<organism evidence="1 2">
    <name type="scientific">Candidatus Endoriftia persephonae</name>
    <dbReference type="NCBI Taxonomy" id="393765"/>
    <lineage>
        <taxon>Bacteria</taxon>
        <taxon>Pseudomonadati</taxon>
        <taxon>Pseudomonadota</taxon>
        <taxon>Gammaproteobacteria</taxon>
        <taxon>Chromatiales</taxon>
        <taxon>Sedimenticolaceae</taxon>
        <taxon>Candidatus Endoriftia</taxon>
    </lineage>
</organism>
<protein>
    <submittedName>
        <fullName evidence="1">Uncharacterized protein</fullName>
    </submittedName>
</protein>
<evidence type="ECO:0000313" key="1">
    <source>
        <dbReference type="EMBL" id="USF86392.1"/>
    </source>
</evidence>
<dbReference type="RefSeq" id="WP_138921955.1">
    <property type="nucleotide sequence ID" value="NZ_CP090569.1"/>
</dbReference>